<accession>A0ABR5TAU8</accession>
<evidence type="ECO:0000256" key="1">
    <source>
        <dbReference type="SAM" id="MobiDB-lite"/>
    </source>
</evidence>
<feature type="region of interest" description="Disordered" evidence="1">
    <location>
        <begin position="1"/>
        <end position="45"/>
    </location>
</feature>
<feature type="compositionally biased region" description="Basic and acidic residues" evidence="1">
    <location>
        <begin position="1"/>
        <end position="10"/>
    </location>
</feature>
<proteinExistence type="predicted"/>
<organism evidence="2 3">
    <name type="scientific">Burkholderia savannae</name>
    <dbReference type="NCBI Taxonomy" id="1637837"/>
    <lineage>
        <taxon>Bacteria</taxon>
        <taxon>Pseudomonadati</taxon>
        <taxon>Pseudomonadota</taxon>
        <taxon>Betaproteobacteria</taxon>
        <taxon>Burkholderiales</taxon>
        <taxon>Burkholderiaceae</taxon>
        <taxon>Burkholderia</taxon>
        <taxon>pseudomallei group</taxon>
    </lineage>
</organism>
<keyword evidence="3" id="KW-1185">Reference proteome</keyword>
<name>A0ABR5TAU8_9BURK</name>
<evidence type="ECO:0000313" key="2">
    <source>
        <dbReference type="EMBL" id="KWZ42093.1"/>
    </source>
</evidence>
<evidence type="ECO:0000313" key="3">
    <source>
        <dbReference type="Proteomes" id="UP000070255"/>
    </source>
</evidence>
<comment type="caution">
    <text evidence="2">The sequence shown here is derived from an EMBL/GenBank/DDBJ whole genome shotgun (WGS) entry which is preliminary data.</text>
</comment>
<reference evidence="2 3" key="1">
    <citation type="submission" date="2015-11" db="EMBL/GenBank/DDBJ databases">
        <authorList>
            <person name="Sahl J."/>
            <person name="Wagner D."/>
            <person name="Keim P."/>
        </authorList>
    </citation>
    <scope>NUCLEOTIDE SEQUENCE [LARGE SCALE GENOMIC DNA]</scope>
    <source>
        <strain evidence="2 3">BDU18</strain>
    </source>
</reference>
<sequence>MMWRSRERGDGGGVRATSISHQERHTRGAPDQPRSGGGRRAARSAALFRQGGSHRRELRGATPFGRARHECIGSCTRPLSHCAATNKKAASACVGCRTFLTVRRPNLACAA</sequence>
<gene>
    <name evidence="2" type="ORF">WS72_03815</name>
</gene>
<dbReference type="EMBL" id="LNJQ01000001">
    <property type="protein sequence ID" value="KWZ42093.1"/>
    <property type="molecule type" value="Genomic_DNA"/>
</dbReference>
<protein>
    <submittedName>
        <fullName evidence="2">Uncharacterized protein</fullName>
    </submittedName>
</protein>
<dbReference type="Proteomes" id="UP000070255">
    <property type="component" value="Unassembled WGS sequence"/>
</dbReference>